<gene>
    <name evidence="3" type="ORF">GIY23_16985</name>
</gene>
<dbReference type="InterPro" id="IPR036165">
    <property type="entry name" value="YefM-like_sf"/>
</dbReference>
<accession>A0A5Q3QJH8</accession>
<evidence type="ECO:0000256" key="1">
    <source>
        <dbReference type="ARBA" id="ARBA00009981"/>
    </source>
</evidence>
<protein>
    <recommendedName>
        <fullName evidence="2">Antitoxin</fullName>
    </recommendedName>
</protein>
<dbReference type="SUPFAM" id="SSF143120">
    <property type="entry name" value="YefM-like"/>
    <property type="match status" value="1"/>
</dbReference>
<dbReference type="NCBIfam" id="TIGR01552">
    <property type="entry name" value="phd_fam"/>
    <property type="match status" value="1"/>
</dbReference>
<comment type="similarity">
    <text evidence="1 2">Belongs to the phD/YefM antitoxin family.</text>
</comment>
<dbReference type="Pfam" id="PF02604">
    <property type="entry name" value="PhdYeFM_antitox"/>
    <property type="match status" value="1"/>
</dbReference>
<evidence type="ECO:0000313" key="3">
    <source>
        <dbReference type="EMBL" id="QGK70987.1"/>
    </source>
</evidence>
<evidence type="ECO:0000256" key="2">
    <source>
        <dbReference type="RuleBase" id="RU362080"/>
    </source>
</evidence>
<dbReference type="Gene3D" id="3.40.1620.10">
    <property type="entry name" value="YefM-like domain"/>
    <property type="match status" value="1"/>
</dbReference>
<reference evidence="4" key="1">
    <citation type="submission" date="2019-11" db="EMBL/GenBank/DDBJ databases">
        <title>The complete genome sequence of Saccharopolyspora sp. E2A.</title>
        <authorList>
            <person name="Zhang G."/>
        </authorList>
    </citation>
    <scope>NUCLEOTIDE SEQUENCE [LARGE SCALE GENOMIC DNA]</scope>
    <source>
        <strain evidence="4">E2A</strain>
    </source>
</reference>
<organism evidence="3 4">
    <name type="scientific">Allosaccharopolyspora coralli</name>
    <dbReference type="NCBI Taxonomy" id="2665642"/>
    <lineage>
        <taxon>Bacteria</taxon>
        <taxon>Bacillati</taxon>
        <taxon>Actinomycetota</taxon>
        <taxon>Actinomycetes</taxon>
        <taxon>Pseudonocardiales</taxon>
        <taxon>Pseudonocardiaceae</taxon>
        <taxon>Allosaccharopolyspora</taxon>
    </lineage>
</organism>
<name>A0A5Q3QJH8_9PSEU</name>
<dbReference type="Proteomes" id="UP000371041">
    <property type="component" value="Chromosome"/>
</dbReference>
<keyword evidence="4" id="KW-1185">Reference proteome</keyword>
<dbReference type="AlphaFoldDB" id="A0A5Q3QJH8"/>
<evidence type="ECO:0000313" key="4">
    <source>
        <dbReference type="Proteomes" id="UP000371041"/>
    </source>
</evidence>
<dbReference type="KEGG" id="sace:GIY23_16985"/>
<comment type="function">
    <text evidence="2">Antitoxin component of a type II toxin-antitoxin (TA) system.</text>
</comment>
<proteinExistence type="inferred from homology"/>
<sequence length="99" mass="10156">MAAFTVDEVRQRLTELLDRAEAGEEIVITRFGVPAMRLQPCGRSSGREGFAGGVIGGLATAGLVGEYSGGDTSDASGADLSAEGTFDVGTDFWPVDVSG</sequence>
<dbReference type="RefSeq" id="WP_154077564.1">
    <property type="nucleotide sequence ID" value="NZ_CP045929.1"/>
</dbReference>
<dbReference type="InterPro" id="IPR006442">
    <property type="entry name" value="Antitoxin_Phd/YefM"/>
</dbReference>
<dbReference type="EMBL" id="CP045929">
    <property type="protein sequence ID" value="QGK70987.1"/>
    <property type="molecule type" value="Genomic_DNA"/>
</dbReference>